<gene>
    <name evidence="3" type="ORF">CR201_G0018145</name>
</gene>
<dbReference type="AlphaFoldDB" id="A0A2J8VLK8"/>
<proteinExistence type="predicted"/>
<accession>A0A2J8VLK8</accession>
<feature type="signal peptide" evidence="1">
    <location>
        <begin position="1"/>
        <end position="23"/>
    </location>
</feature>
<name>A0A2J8VLK8_PONAB</name>
<comment type="caution">
    <text evidence="3">The sequence shown here is derived from an EMBL/GenBank/DDBJ whole genome shotgun (WGS) entry which is preliminary data.</text>
</comment>
<evidence type="ECO:0000313" key="2">
    <source>
        <dbReference type="EMBL" id="PNJ58383.1"/>
    </source>
</evidence>
<evidence type="ECO:0000256" key="1">
    <source>
        <dbReference type="SAM" id="SignalP"/>
    </source>
</evidence>
<reference evidence="3" key="1">
    <citation type="submission" date="2017-12" db="EMBL/GenBank/DDBJ databases">
        <title>High-resolution comparative analysis of great ape genomes.</title>
        <authorList>
            <person name="Pollen A."/>
            <person name="Hastie A."/>
            <person name="Hormozdiari F."/>
            <person name="Dougherty M."/>
            <person name="Liu R."/>
            <person name="Chaisson M."/>
            <person name="Hoppe E."/>
            <person name="Hill C."/>
            <person name="Pang A."/>
            <person name="Hillier L."/>
            <person name="Baker C."/>
            <person name="Armstrong J."/>
            <person name="Shendure J."/>
            <person name="Paten B."/>
            <person name="Wilson R."/>
            <person name="Chao H."/>
            <person name="Schneider V."/>
            <person name="Ventura M."/>
            <person name="Kronenberg Z."/>
            <person name="Murali S."/>
            <person name="Gordon D."/>
            <person name="Cantsilieris S."/>
            <person name="Munson K."/>
            <person name="Nelson B."/>
            <person name="Raja A."/>
            <person name="Underwood J."/>
            <person name="Diekhans M."/>
            <person name="Fiddes I."/>
            <person name="Haussler D."/>
            <person name="Eichler E."/>
        </authorList>
    </citation>
    <scope>NUCLEOTIDE SEQUENCE [LARGE SCALE GENOMIC DNA]</scope>
    <source>
        <strain evidence="3">Susie</strain>
    </source>
</reference>
<dbReference type="EMBL" id="NDHI03003417">
    <property type="protein sequence ID" value="PNJ58383.1"/>
    <property type="molecule type" value="Genomic_DNA"/>
</dbReference>
<organism evidence="3">
    <name type="scientific">Pongo abelii</name>
    <name type="common">Sumatran orangutan</name>
    <name type="synonym">Pongo pygmaeus abelii</name>
    <dbReference type="NCBI Taxonomy" id="9601"/>
    <lineage>
        <taxon>Eukaryota</taxon>
        <taxon>Metazoa</taxon>
        <taxon>Chordata</taxon>
        <taxon>Craniata</taxon>
        <taxon>Vertebrata</taxon>
        <taxon>Euteleostomi</taxon>
        <taxon>Mammalia</taxon>
        <taxon>Eutheria</taxon>
        <taxon>Euarchontoglires</taxon>
        <taxon>Primates</taxon>
        <taxon>Haplorrhini</taxon>
        <taxon>Catarrhini</taxon>
        <taxon>Hominidae</taxon>
        <taxon>Pongo</taxon>
    </lineage>
</organism>
<evidence type="ECO:0000313" key="3">
    <source>
        <dbReference type="EMBL" id="PNJ58384.1"/>
    </source>
</evidence>
<keyword evidence="1" id="KW-0732">Signal</keyword>
<sequence>MAFRTICVLVGVFICSICVKGSSQPQARVYLTFDEPTLYNAVCCICGYKKKCGVNLVLSGHLL</sequence>
<protein>
    <submittedName>
        <fullName evidence="2">SEMA3C isoform 6</fullName>
    </submittedName>
    <submittedName>
        <fullName evidence="3">SEMA3C isoform 7</fullName>
    </submittedName>
</protein>
<dbReference type="EMBL" id="NDHI03003417">
    <property type="protein sequence ID" value="PNJ58384.1"/>
    <property type="molecule type" value="Genomic_DNA"/>
</dbReference>
<feature type="chain" id="PRO_5014560679" evidence="1">
    <location>
        <begin position="24"/>
        <end position="63"/>
    </location>
</feature>